<gene>
    <name evidence="2" type="ORF">Tco_0728287</name>
</gene>
<reference evidence="2" key="2">
    <citation type="submission" date="2022-01" db="EMBL/GenBank/DDBJ databases">
        <authorList>
            <person name="Yamashiro T."/>
            <person name="Shiraishi A."/>
            <person name="Satake H."/>
            <person name="Nakayama K."/>
        </authorList>
    </citation>
    <scope>NUCLEOTIDE SEQUENCE</scope>
</reference>
<name>A0ABQ4YN12_9ASTR</name>
<feature type="region of interest" description="Disordered" evidence="1">
    <location>
        <begin position="120"/>
        <end position="161"/>
    </location>
</feature>
<sequence>MSTSSHFDSEIISYTVRAQSSRVPTPLPGDPYVVVRQAHLVNTDNESGPLEDLRETEIPQPLLVVPSPVLSSDDLHLTVGQAHTPATIDTESEPEEAPSEIEEFLPLVSRTPLTNEEFEALEPSNTRTTSPHSSASSDSTAPLSPDHPLTQTSPTPTPTRVLFHRRTTCMTVRAQPAMSPGLSARVTKAMILSDLAFRKRYRSSYKTPSPSLTLPVRKRYRCTSELILDTETEDDELEAQGAGSVLVEVTTAYRPLGLGYEAARHRTLELAKEIAPSTFEVGQSSRSVPDQQVADETPTPRIPMRTTWINPEDSIVYLDIEIDPRSCAPVQTSASPEWSSGSLPVLPASLTIPSPIASLVTTPATTITVDEDEFLEVGAQLELHGSILHDHTQRLDALPPTLLEGYDRDLKELYTRSRAARDEIFSQRYRLRSLEQEQERATVTFGSIWRPVLALESWAGHVNTHRVEMWQARYDDHRLIHDMLVQHTVMQRELQEMRDRVASLEQERSRKEQ</sequence>
<keyword evidence="3" id="KW-1185">Reference proteome</keyword>
<accession>A0ABQ4YN12</accession>
<evidence type="ECO:0000256" key="1">
    <source>
        <dbReference type="SAM" id="MobiDB-lite"/>
    </source>
</evidence>
<protein>
    <submittedName>
        <fullName evidence="2">Uncharacterized protein</fullName>
    </submittedName>
</protein>
<dbReference type="EMBL" id="BQNB010010523">
    <property type="protein sequence ID" value="GJS78406.1"/>
    <property type="molecule type" value="Genomic_DNA"/>
</dbReference>
<comment type="caution">
    <text evidence="2">The sequence shown here is derived from an EMBL/GenBank/DDBJ whole genome shotgun (WGS) entry which is preliminary data.</text>
</comment>
<feature type="region of interest" description="Disordered" evidence="1">
    <location>
        <begin position="281"/>
        <end position="303"/>
    </location>
</feature>
<feature type="compositionally biased region" description="Polar residues" evidence="1">
    <location>
        <begin position="281"/>
        <end position="290"/>
    </location>
</feature>
<evidence type="ECO:0000313" key="3">
    <source>
        <dbReference type="Proteomes" id="UP001151760"/>
    </source>
</evidence>
<reference evidence="2" key="1">
    <citation type="journal article" date="2022" name="Int. J. Mol. Sci.">
        <title>Draft Genome of Tanacetum Coccineum: Genomic Comparison of Closely Related Tanacetum-Family Plants.</title>
        <authorList>
            <person name="Yamashiro T."/>
            <person name="Shiraishi A."/>
            <person name="Nakayama K."/>
            <person name="Satake H."/>
        </authorList>
    </citation>
    <scope>NUCLEOTIDE SEQUENCE</scope>
</reference>
<proteinExistence type="predicted"/>
<dbReference type="Proteomes" id="UP001151760">
    <property type="component" value="Unassembled WGS sequence"/>
</dbReference>
<organism evidence="2 3">
    <name type="scientific">Tanacetum coccineum</name>
    <dbReference type="NCBI Taxonomy" id="301880"/>
    <lineage>
        <taxon>Eukaryota</taxon>
        <taxon>Viridiplantae</taxon>
        <taxon>Streptophyta</taxon>
        <taxon>Embryophyta</taxon>
        <taxon>Tracheophyta</taxon>
        <taxon>Spermatophyta</taxon>
        <taxon>Magnoliopsida</taxon>
        <taxon>eudicotyledons</taxon>
        <taxon>Gunneridae</taxon>
        <taxon>Pentapetalae</taxon>
        <taxon>asterids</taxon>
        <taxon>campanulids</taxon>
        <taxon>Asterales</taxon>
        <taxon>Asteraceae</taxon>
        <taxon>Asteroideae</taxon>
        <taxon>Anthemideae</taxon>
        <taxon>Anthemidinae</taxon>
        <taxon>Tanacetum</taxon>
    </lineage>
</organism>
<evidence type="ECO:0000313" key="2">
    <source>
        <dbReference type="EMBL" id="GJS78406.1"/>
    </source>
</evidence>
<feature type="compositionally biased region" description="Low complexity" evidence="1">
    <location>
        <begin position="128"/>
        <end position="154"/>
    </location>
</feature>